<dbReference type="PROSITE" id="PS00640">
    <property type="entry name" value="THIOL_PROTEASE_ASN"/>
    <property type="match status" value="1"/>
</dbReference>
<feature type="region of interest" description="Disordered" evidence="9">
    <location>
        <begin position="474"/>
        <end position="503"/>
    </location>
</feature>
<dbReference type="GO" id="GO:0004197">
    <property type="term" value="F:cysteine-type endopeptidase activity"/>
    <property type="evidence" value="ECO:0007669"/>
    <property type="project" value="InterPro"/>
</dbReference>
<evidence type="ECO:0000256" key="10">
    <source>
        <dbReference type="SAM" id="SignalP"/>
    </source>
</evidence>
<dbReference type="GO" id="GO:0006508">
    <property type="term" value="P:proteolysis"/>
    <property type="evidence" value="ECO:0007669"/>
    <property type="project" value="UniProtKB-KW"/>
</dbReference>
<dbReference type="InterPro" id="IPR021981">
    <property type="entry name" value="DUF3586"/>
</dbReference>
<dbReference type="SMART" id="SM00848">
    <property type="entry name" value="Inhibitor_I29"/>
    <property type="match status" value="1"/>
</dbReference>
<dbReference type="PANTHER" id="PTHR12411">
    <property type="entry name" value="CYSTEINE PROTEASE FAMILY C1-RELATED"/>
    <property type="match status" value="1"/>
</dbReference>
<keyword evidence="8" id="KW-0325">Glycoprotein</keyword>
<dbReference type="InterPro" id="IPR039417">
    <property type="entry name" value="Peptidase_C1A_papain-like"/>
</dbReference>
<feature type="region of interest" description="Disordered" evidence="9">
    <location>
        <begin position="531"/>
        <end position="661"/>
    </location>
</feature>
<evidence type="ECO:0000259" key="12">
    <source>
        <dbReference type="SMART" id="SM00848"/>
    </source>
</evidence>
<comment type="similarity">
    <text evidence="1">Belongs to the peptidase C1 family.</text>
</comment>
<organism evidence="13 14">
    <name type="scientific">Strigomonas culicis</name>
    <dbReference type="NCBI Taxonomy" id="28005"/>
    <lineage>
        <taxon>Eukaryota</taxon>
        <taxon>Discoba</taxon>
        <taxon>Euglenozoa</taxon>
        <taxon>Kinetoplastea</taxon>
        <taxon>Metakinetoplastina</taxon>
        <taxon>Trypanosomatida</taxon>
        <taxon>Trypanosomatidae</taxon>
        <taxon>Strigomonadinae</taxon>
        <taxon>Strigomonas</taxon>
    </lineage>
</organism>
<dbReference type="CDD" id="cd02248">
    <property type="entry name" value="Peptidase_C1A"/>
    <property type="match status" value="1"/>
</dbReference>
<evidence type="ECO:0000256" key="2">
    <source>
        <dbReference type="ARBA" id="ARBA00022670"/>
    </source>
</evidence>
<gene>
    <name evidence="13" type="ORF">STCU_08685</name>
</gene>
<evidence type="ECO:0000256" key="4">
    <source>
        <dbReference type="ARBA" id="ARBA00022801"/>
    </source>
</evidence>
<evidence type="ECO:0000256" key="7">
    <source>
        <dbReference type="ARBA" id="ARBA00023157"/>
    </source>
</evidence>
<accession>S9TX36</accession>
<dbReference type="AlphaFoldDB" id="S9TX36"/>
<feature type="compositionally biased region" description="Pro residues" evidence="9">
    <location>
        <begin position="650"/>
        <end position="661"/>
    </location>
</feature>
<dbReference type="OrthoDB" id="251836at2759"/>
<feature type="domain" description="Cathepsin propeptide inhibitor" evidence="12">
    <location>
        <begin position="36"/>
        <end position="92"/>
    </location>
</feature>
<feature type="compositionally biased region" description="Basic residues" evidence="9">
    <location>
        <begin position="532"/>
        <end position="542"/>
    </location>
</feature>
<dbReference type="Pfam" id="PF12131">
    <property type="entry name" value="DUF3586"/>
    <property type="match status" value="1"/>
</dbReference>
<evidence type="ECO:0000256" key="9">
    <source>
        <dbReference type="SAM" id="MobiDB-lite"/>
    </source>
</evidence>
<dbReference type="InterPro" id="IPR000169">
    <property type="entry name" value="Pept_cys_AS"/>
</dbReference>
<keyword evidence="5" id="KW-0788">Thiol protease</keyword>
<feature type="compositionally biased region" description="Basic and acidic residues" evidence="9">
    <location>
        <begin position="474"/>
        <end position="484"/>
    </location>
</feature>
<comment type="caution">
    <text evidence="13">The sequence shown here is derived from an EMBL/GenBank/DDBJ whole genome shotgun (WGS) entry which is preliminary data.</text>
</comment>
<dbReference type="PROSITE" id="PS00639">
    <property type="entry name" value="THIOL_PROTEASE_HIS"/>
    <property type="match status" value="1"/>
</dbReference>
<dbReference type="InterPro" id="IPR013128">
    <property type="entry name" value="Peptidase_C1A"/>
</dbReference>
<keyword evidence="6" id="KW-0865">Zymogen</keyword>
<dbReference type="EMBL" id="ATMH01008685">
    <property type="protein sequence ID" value="EPY21129.1"/>
    <property type="molecule type" value="Genomic_DNA"/>
</dbReference>
<feature type="chain" id="PRO_5004557576" evidence="10">
    <location>
        <begin position="24"/>
        <end position="661"/>
    </location>
</feature>
<feature type="signal peptide" evidence="10">
    <location>
        <begin position="1"/>
        <end position="23"/>
    </location>
</feature>
<dbReference type="PRINTS" id="PR00705">
    <property type="entry name" value="PAPAIN"/>
</dbReference>
<dbReference type="PROSITE" id="PS00139">
    <property type="entry name" value="THIOL_PROTEASE_CYS"/>
    <property type="match status" value="1"/>
</dbReference>
<keyword evidence="2" id="KW-0645">Protease</keyword>
<evidence type="ECO:0000256" key="6">
    <source>
        <dbReference type="ARBA" id="ARBA00023145"/>
    </source>
</evidence>
<evidence type="ECO:0000313" key="13">
    <source>
        <dbReference type="EMBL" id="EPY21129.1"/>
    </source>
</evidence>
<dbReference type="Pfam" id="PF00112">
    <property type="entry name" value="Peptidase_C1"/>
    <property type="match status" value="1"/>
</dbReference>
<protein>
    <submittedName>
        <fullName evidence="13">Cysteine peptidase A</fullName>
    </submittedName>
</protein>
<feature type="compositionally biased region" description="Basic residues" evidence="9">
    <location>
        <begin position="485"/>
        <end position="502"/>
    </location>
</feature>
<sequence length="661" mass="72380">MPKTLLVSLCLLLLLLASSCTSGAFHVSEGVQTQAFQNFKETFGKTYATAEEEMLRKGIFVDNMRRSMHLNRVNTKAHFAPNQFSDLTQDEFLATFANGREHFAARLKERDRMPQASVDPSRAGSGADWRTEGAVTPVKNQGQCGSCWAFSAIGNIEGQWARAGNALTPLSEQQLVSCDTVDQACNGGLMESAYDYLLQHSDGAVYTEASYPYTAGANATVDGCDTADKTVGATINGYFSLQQDEDVLAAYISEYGPIAIAVDATVWQLYFGGVVSYCFGTNLNHGVLLVGYNDTAETPYWIIKNSWGEGWGEEGYIRIAKGSNQCMLREYAISATVEGGPAPPSTTTKAPTSPPSGEVFVQKNCLDSGCSYLCRETTYATDTCLPTKDAASVVVHCNSTHVVEETFQAADCTGESTTATLPLDTCLQYYLGYFQNLCRPAEAATGAQGVYTRLQPHKRGQVRHPVGAAEVKVTEEAEEREGHHPHGPRRHPRRHPHRHPPHHGPCPCDNDTNHTHPPHHGPCPCDNDTNHTHRHHHRHHHGPRPDDNETDRMDFHGPSRRHRRGPRPDGQHDEPKHRRGPARMVSTTSPATAAAPPGWSARRAQAPPRPPPGWSARRAQAPPRPPPGWSARRAQAPPRPAPGWSARRAQPPPRPPPGWQG</sequence>
<feature type="compositionally biased region" description="Low complexity" evidence="9">
    <location>
        <begin position="586"/>
        <end position="606"/>
    </location>
</feature>
<evidence type="ECO:0000256" key="1">
    <source>
        <dbReference type="ARBA" id="ARBA00008455"/>
    </source>
</evidence>
<proteinExistence type="inferred from homology"/>
<keyword evidence="7" id="KW-1015">Disulfide bond</keyword>
<evidence type="ECO:0000313" key="14">
    <source>
        <dbReference type="Proteomes" id="UP000015354"/>
    </source>
</evidence>
<reference evidence="13 14" key="1">
    <citation type="journal article" date="2013" name="PLoS ONE">
        <title>Predicting the Proteins of Angomonas deanei, Strigomonas culicis and Their Respective Endosymbionts Reveals New Aspects of the Trypanosomatidae Family.</title>
        <authorList>
            <person name="Motta M.C."/>
            <person name="Martins A.C."/>
            <person name="de Souza S.S."/>
            <person name="Catta-Preta C.M."/>
            <person name="Silva R."/>
            <person name="Klein C.C."/>
            <person name="de Almeida L.G."/>
            <person name="de Lima Cunha O."/>
            <person name="Ciapina L.P."/>
            <person name="Brocchi M."/>
            <person name="Colabardini A.C."/>
            <person name="de Araujo Lima B."/>
            <person name="Machado C.R."/>
            <person name="de Almeida Soares C.M."/>
            <person name="Probst C.M."/>
            <person name="de Menezes C.B."/>
            <person name="Thompson C.E."/>
            <person name="Bartholomeu D.C."/>
            <person name="Gradia D.F."/>
            <person name="Pavoni D.P."/>
            <person name="Grisard E.C."/>
            <person name="Fantinatti-Garboggini F."/>
            <person name="Marchini F.K."/>
            <person name="Rodrigues-Luiz G.F."/>
            <person name="Wagner G."/>
            <person name="Goldman G.H."/>
            <person name="Fietto J.L."/>
            <person name="Elias M.C."/>
            <person name="Goldman M.H."/>
            <person name="Sagot M.F."/>
            <person name="Pereira M."/>
            <person name="Stoco P.H."/>
            <person name="de Mendonca-Neto R.P."/>
            <person name="Teixeira S.M."/>
            <person name="Maciel T.E."/>
            <person name="de Oliveira Mendes T.A."/>
            <person name="Urmenyi T.P."/>
            <person name="de Souza W."/>
            <person name="Schenkman S."/>
            <person name="de Vasconcelos A.T."/>
        </authorList>
    </citation>
    <scope>NUCLEOTIDE SEQUENCE [LARGE SCALE GENOMIC DNA]</scope>
</reference>
<dbReference type="SUPFAM" id="SSF54001">
    <property type="entry name" value="Cysteine proteinases"/>
    <property type="match status" value="1"/>
</dbReference>
<dbReference type="InterPro" id="IPR025661">
    <property type="entry name" value="Pept_asp_AS"/>
</dbReference>
<dbReference type="PROSITE" id="PS51257">
    <property type="entry name" value="PROKAR_LIPOPROTEIN"/>
    <property type="match status" value="1"/>
</dbReference>
<evidence type="ECO:0000256" key="3">
    <source>
        <dbReference type="ARBA" id="ARBA00022729"/>
    </source>
</evidence>
<evidence type="ECO:0000256" key="8">
    <source>
        <dbReference type="ARBA" id="ARBA00023180"/>
    </source>
</evidence>
<dbReference type="Proteomes" id="UP000015354">
    <property type="component" value="Unassembled WGS sequence"/>
</dbReference>
<dbReference type="InterPro" id="IPR000668">
    <property type="entry name" value="Peptidase_C1A_C"/>
</dbReference>
<dbReference type="FunFam" id="3.90.70.10:FF:000138">
    <property type="entry name" value="Cruzipain"/>
    <property type="match status" value="1"/>
</dbReference>
<feature type="compositionally biased region" description="Basic and acidic residues" evidence="9">
    <location>
        <begin position="543"/>
        <end position="557"/>
    </location>
</feature>
<dbReference type="Gene3D" id="3.90.70.10">
    <property type="entry name" value="Cysteine proteinases"/>
    <property type="match status" value="1"/>
</dbReference>
<dbReference type="MEROPS" id="C01.076"/>
<evidence type="ECO:0000256" key="5">
    <source>
        <dbReference type="ARBA" id="ARBA00022807"/>
    </source>
</evidence>
<dbReference type="InterPro" id="IPR038765">
    <property type="entry name" value="Papain-like_cys_pep_sf"/>
</dbReference>
<keyword evidence="3 10" id="KW-0732">Signal</keyword>
<keyword evidence="4" id="KW-0378">Hydrolase</keyword>
<dbReference type="SMART" id="SM00645">
    <property type="entry name" value="Pept_C1"/>
    <property type="match status" value="1"/>
</dbReference>
<dbReference type="InterPro" id="IPR013201">
    <property type="entry name" value="Prot_inhib_I29"/>
</dbReference>
<dbReference type="Pfam" id="PF08246">
    <property type="entry name" value="Inhibitor_I29"/>
    <property type="match status" value="1"/>
</dbReference>
<feature type="domain" description="Peptidase C1A papain C-terminal" evidence="11">
    <location>
        <begin position="123"/>
        <end position="336"/>
    </location>
</feature>
<keyword evidence="14" id="KW-1185">Reference proteome</keyword>
<evidence type="ECO:0000259" key="11">
    <source>
        <dbReference type="SMART" id="SM00645"/>
    </source>
</evidence>
<feature type="compositionally biased region" description="Basic and acidic residues" evidence="9">
    <location>
        <begin position="566"/>
        <end position="576"/>
    </location>
</feature>
<dbReference type="InterPro" id="IPR025660">
    <property type="entry name" value="Pept_his_AS"/>
</dbReference>
<name>S9TX36_9TRYP</name>